<dbReference type="SUPFAM" id="SSF54001">
    <property type="entry name" value="Cysteine proteinases"/>
    <property type="match status" value="1"/>
</dbReference>
<dbReference type="EnsemblPlants" id="PGSC0003DMT400089279">
    <property type="protein sequence ID" value="PGSC0003DMT400089279"/>
    <property type="gene ID" value="PGSC0003DMG400038850"/>
</dbReference>
<evidence type="ECO:0000313" key="3">
    <source>
        <dbReference type="Proteomes" id="UP000011115"/>
    </source>
</evidence>
<accession>M1DHU5</accession>
<dbReference type="Proteomes" id="UP000011115">
    <property type="component" value="Unassembled WGS sequence"/>
</dbReference>
<dbReference type="InParanoid" id="M1DHU5"/>
<protein>
    <submittedName>
        <fullName evidence="2">Ulp1 protease family, C-terminal catalytic domain containing protein</fullName>
    </submittedName>
</protein>
<dbReference type="HOGENOM" id="CLU_050773_0_0_1"/>
<keyword evidence="3" id="KW-1185">Reference proteome</keyword>
<dbReference type="PANTHER" id="PTHR33022:SF13">
    <property type="entry name" value="UBIQUITIN-LIKE PROTEASE FAMILY PROFILE DOMAIN-CONTAINING PROTEIN"/>
    <property type="match status" value="1"/>
</dbReference>
<dbReference type="PaxDb" id="4113-PGSC0003DMT400089279"/>
<organism evidence="2 3">
    <name type="scientific">Solanum tuberosum</name>
    <name type="common">Potato</name>
    <dbReference type="NCBI Taxonomy" id="4113"/>
    <lineage>
        <taxon>Eukaryota</taxon>
        <taxon>Viridiplantae</taxon>
        <taxon>Streptophyta</taxon>
        <taxon>Embryophyta</taxon>
        <taxon>Tracheophyta</taxon>
        <taxon>Spermatophyta</taxon>
        <taxon>Magnoliopsida</taxon>
        <taxon>eudicotyledons</taxon>
        <taxon>Gunneridae</taxon>
        <taxon>Pentapetalae</taxon>
        <taxon>asterids</taxon>
        <taxon>lamiids</taxon>
        <taxon>Solanales</taxon>
        <taxon>Solanaceae</taxon>
        <taxon>Solanoideae</taxon>
        <taxon>Solaneae</taxon>
        <taxon>Solanum</taxon>
    </lineage>
</organism>
<dbReference type="Gramene" id="PGSC0003DMT400089279">
    <property type="protein sequence ID" value="PGSC0003DMT400089279"/>
    <property type="gene ID" value="PGSC0003DMG400038850"/>
</dbReference>
<reference evidence="3" key="1">
    <citation type="journal article" date="2011" name="Nature">
        <title>Genome sequence and analysis of the tuber crop potato.</title>
        <authorList>
            <consortium name="The Potato Genome Sequencing Consortium"/>
        </authorList>
    </citation>
    <scope>NUCLEOTIDE SEQUENCE [LARGE SCALE GENOMIC DNA]</scope>
    <source>
        <strain evidence="3">cv. DM1-3 516 R44</strain>
    </source>
</reference>
<dbReference type="OMA" id="VADFECH"/>
<evidence type="ECO:0000256" key="1">
    <source>
        <dbReference type="SAM" id="MobiDB-lite"/>
    </source>
</evidence>
<sequence length="291" mass="32925">MDYVDKKFENLESLIKKNHSQLMESRHREDNQPLKDVVGKPLTCTVEVSEQKGNVDPQSSTFQFDKQPSSPIQIDLADEVDVSVNEDDEADQAPQDINEVTMNENGVDTVQHNIRQFVPDTVTVDTSWVTKGLLKTHANNTYERYYNSHADDVISTEEHVDRASVVSAHERSIINIIKGFSMPAGLSWHLVDNVYISINCDGQFHWVLAVVELKNRDCGLYVATFAEYLNDQFEIPLDGFLPEYLRNRYGALLWTYGSKKAKGGYVSENNDPPKPKGLVTPPPEENLVHTN</sequence>
<proteinExistence type="predicted"/>
<dbReference type="PANTHER" id="PTHR33022">
    <property type="entry name" value="DUF1985 DOMAIN-CONTAINING PROTEIN"/>
    <property type="match status" value="1"/>
</dbReference>
<dbReference type="AlphaFoldDB" id="M1DHU5"/>
<feature type="region of interest" description="Disordered" evidence="1">
    <location>
        <begin position="264"/>
        <end position="291"/>
    </location>
</feature>
<evidence type="ECO:0000313" key="2">
    <source>
        <dbReference type="EnsemblPlants" id="PGSC0003DMT400089279"/>
    </source>
</evidence>
<dbReference type="InterPro" id="IPR038765">
    <property type="entry name" value="Papain-like_cys_pep_sf"/>
</dbReference>
<name>M1DHU5_SOLTU</name>
<reference evidence="2" key="2">
    <citation type="submission" date="2015-06" db="UniProtKB">
        <authorList>
            <consortium name="EnsemblPlants"/>
        </authorList>
    </citation>
    <scope>IDENTIFICATION</scope>
    <source>
        <strain evidence="2">DM1-3 516 R44</strain>
    </source>
</reference>